<dbReference type="InterPro" id="IPR000595">
    <property type="entry name" value="cNMP-bd_dom"/>
</dbReference>
<dbReference type="Proteomes" id="UP001595828">
    <property type="component" value="Unassembled WGS sequence"/>
</dbReference>
<dbReference type="SMART" id="SM00100">
    <property type="entry name" value="cNMP"/>
    <property type="match status" value="2"/>
</dbReference>
<evidence type="ECO:0000313" key="2">
    <source>
        <dbReference type="EMBL" id="MFC4294820.1"/>
    </source>
</evidence>
<name>A0ABV8RQI7_9SPHN</name>
<dbReference type="InterPro" id="IPR014710">
    <property type="entry name" value="RmlC-like_jellyroll"/>
</dbReference>
<reference evidence="3" key="1">
    <citation type="journal article" date="2019" name="Int. J. Syst. Evol. Microbiol.">
        <title>The Global Catalogue of Microorganisms (GCM) 10K type strain sequencing project: providing services to taxonomists for standard genome sequencing and annotation.</title>
        <authorList>
            <consortium name="The Broad Institute Genomics Platform"/>
            <consortium name="The Broad Institute Genome Sequencing Center for Infectious Disease"/>
            <person name="Wu L."/>
            <person name="Ma J."/>
        </authorList>
    </citation>
    <scope>NUCLEOTIDE SEQUENCE [LARGE SCALE GENOMIC DNA]</scope>
    <source>
        <strain evidence="3">CGMCC 1.12989</strain>
    </source>
</reference>
<proteinExistence type="predicted"/>
<dbReference type="SUPFAM" id="SSF51206">
    <property type="entry name" value="cAMP-binding domain-like"/>
    <property type="match status" value="2"/>
</dbReference>
<dbReference type="EMBL" id="JBHSDR010000004">
    <property type="protein sequence ID" value="MFC4294820.1"/>
    <property type="molecule type" value="Genomic_DNA"/>
</dbReference>
<dbReference type="InterPro" id="IPR050397">
    <property type="entry name" value="Env_Response_Regulators"/>
</dbReference>
<dbReference type="Pfam" id="PF00027">
    <property type="entry name" value="cNMP_binding"/>
    <property type="match status" value="2"/>
</dbReference>
<gene>
    <name evidence="2" type="ORF">ACFO0A_07060</name>
</gene>
<accession>A0ABV8RQI7</accession>
<evidence type="ECO:0000259" key="1">
    <source>
        <dbReference type="PROSITE" id="PS50042"/>
    </source>
</evidence>
<dbReference type="PANTHER" id="PTHR24567:SF74">
    <property type="entry name" value="HTH-TYPE TRANSCRIPTIONAL REGULATOR ARCR"/>
    <property type="match status" value="1"/>
</dbReference>
<protein>
    <submittedName>
        <fullName evidence="2">Cyclic nucleotide-binding domain-containing protein</fullName>
    </submittedName>
</protein>
<dbReference type="PROSITE" id="PS00889">
    <property type="entry name" value="CNMP_BINDING_2"/>
    <property type="match status" value="1"/>
</dbReference>
<dbReference type="InterPro" id="IPR018490">
    <property type="entry name" value="cNMP-bd_dom_sf"/>
</dbReference>
<feature type="domain" description="Cyclic nucleotide-binding" evidence="1">
    <location>
        <begin position="10"/>
        <end position="113"/>
    </location>
</feature>
<dbReference type="PANTHER" id="PTHR24567">
    <property type="entry name" value="CRP FAMILY TRANSCRIPTIONAL REGULATORY PROTEIN"/>
    <property type="match status" value="1"/>
</dbReference>
<dbReference type="Gene3D" id="2.60.120.10">
    <property type="entry name" value="Jelly Rolls"/>
    <property type="match status" value="2"/>
</dbReference>
<dbReference type="PRINTS" id="PR00103">
    <property type="entry name" value="CAMPKINASE"/>
</dbReference>
<dbReference type="CDD" id="cd00038">
    <property type="entry name" value="CAP_ED"/>
    <property type="match status" value="2"/>
</dbReference>
<dbReference type="InterPro" id="IPR018488">
    <property type="entry name" value="cNMP-bd_CS"/>
</dbReference>
<sequence length="327" mass="34437">MADFLDAMPLLAALDEDERAELRLAAIPFAATQGERIFRQGDPPTCLYLLERGELEIATRIPGDPAASVSRIEPGEAVGEFALLDPGPRSASVSALADSSGLVLGRDHFLAMVTEGRPAAIKLLDALRVLTARRTLATLHRIGEGSGAARCELRAFPADSKTPEGAAQPVAAALVTTLSAFSGLALDDAARLLAEGEAVDVARGVLLAPAEAAPDGIFLVQRGAVRAGLPRADGLEQVMIHAPGDFAGLTPVFADQPYPLSLSAAEPSRLLRIGAAQFHEWRTDRSGLARAAMEAAGRQLVRDQRRANRHLGRALALGWFNRAGNVA</sequence>
<comment type="caution">
    <text evidence="2">The sequence shown here is derived from an EMBL/GenBank/DDBJ whole genome shotgun (WGS) entry which is preliminary data.</text>
</comment>
<evidence type="ECO:0000313" key="3">
    <source>
        <dbReference type="Proteomes" id="UP001595828"/>
    </source>
</evidence>
<keyword evidence="3" id="KW-1185">Reference proteome</keyword>
<feature type="domain" description="Cyclic nucleotide-binding" evidence="1">
    <location>
        <begin position="180"/>
        <end position="280"/>
    </location>
</feature>
<organism evidence="2 3">
    <name type="scientific">Novosphingobium tardum</name>
    <dbReference type="NCBI Taxonomy" id="1538021"/>
    <lineage>
        <taxon>Bacteria</taxon>
        <taxon>Pseudomonadati</taxon>
        <taxon>Pseudomonadota</taxon>
        <taxon>Alphaproteobacteria</taxon>
        <taxon>Sphingomonadales</taxon>
        <taxon>Sphingomonadaceae</taxon>
        <taxon>Novosphingobium</taxon>
    </lineage>
</organism>
<dbReference type="RefSeq" id="WP_379538307.1">
    <property type="nucleotide sequence ID" value="NZ_JBHSDR010000004.1"/>
</dbReference>
<dbReference type="PROSITE" id="PS50042">
    <property type="entry name" value="CNMP_BINDING_3"/>
    <property type="match status" value="2"/>
</dbReference>